<feature type="domain" description="CobB/CobQ-like glutamine amidotransferase" evidence="2">
    <location>
        <begin position="58"/>
        <end position="204"/>
    </location>
</feature>
<proteinExistence type="predicted"/>
<organism evidence="3 4">
    <name type="scientific">Collinsella ihumii</name>
    <dbReference type="NCBI Taxonomy" id="1720204"/>
    <lineage>
        <taxon>Bacteria</taxon>
        <taxon>Bacillati</taxon>
        <taxon>Actinomycetota</taxon>
        <taxon>Coriobacteriia</taxon>
        <taxon>Coriobacteriales</taxon>
        <taxon>Coriobacteriaceae</taxon>
        <taxon>Collinsella</taxon>
    </lineage>
</organism>
<dbReference type="AlphaFoldDB" id="A0A921LR44"/>
<dbReference type="EMBL" id="DYVF01000031">
    <property type="protein sequence ID" value="HJG30625.1"/>
    <property type="molecule type" value="Genomic_DNA"/>
</dbReference>
<evidence type="ECO:0000259" key="2">
    <source>
        <dbReference type="Pfam" id="PF07685"/>
    </source>
</evidence>
<evidence type="ECO:0000313" key="3">
    <source>
        <dbReference type="EMBL" id="HJG30625.1"/>
    </source>
</evidence>
<dbReference type="Proteomes" id="UP000746751">
    <property type="component" value="Unassembled WGS sequence"/>
</dbReference>
<gene>
    <name evidence="3" type="ORF">K8U80_04425</name>
</gene>
<dbReference type="InterPro" id="IPR011698">
    <property type="entry name" value="GATase_3"/>
</dbReference>
<reference evidence="3" key="1">
    <citation type="journal article" date="2021" name="PeerJ">
        <title>Extensive microbial diversity within the chicken gut microbiome revealed by metagenomics and culture.</title>
        <authorList>
            <person name="Gilroy R."/>
            <person name="Ravi A."/>
            <person name="Getino M."/>
            <person name="Pursley I."/>
            <person name="Horton D.L."/>
            <person name="Alikhan N.F."/>
            <person name="Baker D."/>
            <person name="Gharbi K."/>
            <person name="Hall N."/>
            <person name="Watson M."/>
            <person name="Adriaenssens E.M."/>
            <person name="Foster-Nyarko E."/>
            <person name="Jarju S."/>
            <person name="Secka A."/>
            <person name="Antonio M."/>
            <person name="Oren A."/>
            <person name="Chaudhuri R.R."/>
            <person name="La Ragione R."/>
            <person name="Hildebrand F."/>
            <person name="Pallen M.J."/>
        </authorList>
    </citation>
    <scope>NUCLEOTIDE SEQUENCE</scope>
    <source>
        <strain evidence="3">ChiGjej2B2-7701</strain>
    </source>
</reference>
<dbReference type="GO" id="GO:0003824">
    <property type="term" value="F:catalytic activity"/>
    <property type="evidence" value="ECO:0007669"/>
    <property type="project" value="InterPro"/>
</dbReference>
<evidence type="ECO:0000256" key="1">
    <source>
        <dbReference type="ARBA" id="ARBA00022962"/>
    </source>
</evidence>
<accession>A0A921LR44</accession>
<reference evidence="3" key="2">
    <citation type="submission" date="2021-09" db="EMBL/GenBank/DDBJ databases">
        <authorList>
            <person name="Gilroy R."/>
        </authorList>
    </citation>
    <scope>NUCLEOTIDE SEQUENCE</scope>
    <source>
        <strain evidence="3">ChiGjej2B2-7701</strain>
    </source>
</reference>
<dbReference type="Pfam" id="PF07685">
    <property type="entry name" value="GATase_3"/>
    <property type="match status" value="1"/>
</dbReference>
<evidence type="ECO:0000313" key="4">
    <source>
        <dbReference type="Proteomes" id="UP000746751"/>
    </source>
</evidence>
<protein>
    <submittedName>
        <fullName evidence="3">Glutamine amidotransferase</fullName>
    </submittedName>
</protein>
<comment type="caution">
    <text evidence="3">The sequence shown here is derived from an EMBL/GenBank/DDBJ whole genome shotgun (WGS) entry which is preliminary data.</text>
</comment>
<sequence length="256" mass="28360">MSDSMQKNRDGAPVIEVLFPEYGNQAGDNGNVMYLRACLPNATFIETSHGAEPYFATARPDLIIMCGMTERQQKTVIERLRPYRDRLAELVDDGVHMLFTGNAPEVLSRVIRDVDGGSIEGLGLLDVEVVRNMASRYLCVQVGEFVPEPGVAPLEVVGFKIQFTQMKGDNSSTFFIKDSAGWGLDEKSVLEGFRVNNLIATWIIGPLLPLNPPFTAWLLSQVCGTDDVTLAFEEEARAAYEKRLKELKAPGMHLAY</sequence>
<name>A0A921LR44_9ACTN</name>
<keyword evidence="1 3" id="KW-0315">Glutamine amidotransferase</keyword>